<dbReference type="InterPro" id="IPR001343">
    <property type="entry name" value="Hemolysn_Ca-bd"/>
</dbReference>
<evidence type="ECO:0000313" key="3">
    <source>
        <dbReference type="EMBL" id="MFC4668030.1"/>
    </source>
</evidence>
<dbReference type="InterPro" id="IPR050557">
    <property type="entry name" value="RTX_toxin/Mannuronan_C5-epim"/>
</dbReference>
<dbReference type="InterPro" id="IPR011049">
    <property type="entry name" value="Serralysin-like_metalloprot_C"/>
</dbReference>
<proteinExistence type="predicted"/>
<keyword evidence="2" id="KW-0964">Secreted</keyword>
<comment type="subcellular location">
    <subcellularLocation>
        <location evidence="1">Secreted</location>
    </subcellularLocation>
</comment>
<name>A0ABV9KDK7_9RHOB</name>
<dbReference type="PANTHER" id="PTHR38340">
    <property type="entry name" value="S-LAYER PROTEIN"/>
    <property type="match status" value="1"/>
</dbReference>
<dbReference type="EMBL" id="JBHSGI010000002">
    <property type="protein sequence ID" value="MFC4668030.1"/>
    <property type="molecule type" value="Genomic_DNA"/>
</dbReference>
<sequence>MTKSVIKSVSPEPLYYADVFSFATTGFHYYDAQDWADALPARNAAKAITLTTDFSYQIHNQPDYQAEVGYRFFGDFSQSGGNWTGTITRVQFLRDGDIVGVVAVNSGVDFSRVVNVAGSGLIWNELTQTGLRGALTNAPDYINGSVGDDIINLGAGNDTINASYGNDIVRGGGGHDQIDGFGGNDTLFGGAGNDRLEGKGGDDRLFGQAGKDTFASDGQGKNTWTGGLGADKFQVSGLNWDKTSPTTVTDFKARQGDKLDLTEFSPLLYNEVDEIRYIGKRAFSGTDGVAEIRMENGLVTIDTTGDGIADYGLMLDGLTQYKASATNWIAIPDWWDFS</sequence>
<gene>
    <name evidence="3" type="ORF">ACFO5X_05640</name>
</gene>
<organism evidence="3 4">
    <name type="scientific">Seohaeicola nanhaiensis</name>
    <dbReference type="NCBI Taxonomy" id="1387282"/>
    <lineage>
        <taxon>Bacteria</taxon>
        <taxon>Pseudomonadati</taxon>
        <taxon>Pseudomonadota</taxon>
        <taxon>Alphaproteobacteria</taxon>
        <taxon>Rhodobacterales</taxon>
        <taxon>Roseobacteraceae</taxon>
        <taxon>Seohaeicola</taxon>
    </lineage>
</organism>
<evidence type="ECO:0000256" key="1">
    <source>
        <dbReference type="ARBA" id="ARBA00004613"/>
    </source>
</evidence>
<keyword evidence="4" id="KW-1185">Reference proteome</keyword>
<evidence type="ECO:0000256" key="2">
    <source>
        <dbReference type="ARBA" id="ARBA00022525"/>
    </source>
</evidence>
<dbReference type="PANTHER" id="PTHR38340:SF1">
    <property type="entry name" value="S-LAYER PROTEIN"/>
    <property type="match status" value="1"/>
</dbReference>
<dbReference type="PROSITE" id="PS00330">
    <property type="entry name" value="HEMOLYSIN_CALCIUM"/>
    <property type="match status" value="1"/>
</dbReference>
<comment type="caution">
    <text evidence="3">The sequence shown here is derived from an EMBL/GenBank/DDBJ whole genome shotgun (WGS) entry which is preliminary data.</text>
</comment>
<reference evidence="4" key="1">
    <citation type="journal article" date="2019" name="Int. J. Syst. Evol. Microbiol.">
        <title>The Global Catalogue of Microorganisms (GCM) 10K type strain sequencing project: providing services to taxonomists for standard genome sequencing and annotation.</title>
        <authorList>
            <consortium name="The Broad Institute Genomics Platform"/>
            <consortium name="The Broad Institute Genome Sequencing Center for Infectious Disease"/>
            <person name="Wu L."/>
            <person name="Ma J."/>
        </authorList>
    </citation>
    <scope>NUCLEOTIDE SEQUENCE [LARGE SCALE GENOMIC DNA]</scope>
    <source>
        <strain evidence="4">CGMCC 4.7283</strain>
    </source>
</reference>
<dbReference type="RefSeq" id="WP_380716266.1">
    <property type="nucleotide sequence ID" value="NZ_JBHSGI010000002.1"/>
</dbReference>
<evidence type="ECO:0000313" key="4">
    <source>
        <dbReference type="Proteomes" id="UP001595973"/>
    </source>
</evidence>
<dbReference type="Pfam" id="PF00353">
    <property type="entry name" value="HemolysinCabind"/>
    <property type="match status" value="2"/>
</dbReference>
<dbReference type="InterPro" id="IPR018511">
    <property type="entry name" value="Hemolysin-typ_Ca-bd_CS"/>
</dbReference>
<protein>
    <submittedName>
        <fullName evidence="3">Calcium-binding protein</fullName>
    </submittedName>
</protein>
<dbReference type="PRINTS" id="PR00313">
    <property type="entry name" value="CABNDNGRPT"/>
</dbReference>
<dbReference type="SUPFAM" id="SSF51120">
    <property type="entry name" value="beta-Roll"/>
    <property type="match status" value="1"/>
</dbReference>
<accession>A0ABV9KDK7</accession>
<dbReference type="Proteomes" id="UP001595973">
    <property type="component" value="Unassembled WGS sequence"/>
</dbReference>
<dbReference type="Gene3D" id="2.150.10.10">
    <property type="entry name" value="Serralysin-like metalloprotease, C-terminal"/>
    <property type="match status" value="2"/>
</dbReference>